<evidence type="ECO:0000313" key="2">
    <source>
        <dbReference type="Proteomes" id="UP000291107"/>
    </source>
</evidence>
<dbReference type="AlphaFoldDB" id="A0A4Q4L8D2"/>
<accession>A0A4Q4L8D2</accession>
<dbReference type="Proteomes" id="UP000291107">
    <property type="component" value="Unassembled WGS sequence"/>
</dbReference>
<organism evidence="1 2">
    <name type="scientific">Pseudomonas koreensis</name>
    <dbReference type="NCBI Taxonomy" id="198620"/>
    <lineage>
        <taxon>Bacteria</taxon>
        <taxon>Pseudomonadati</taxon>
        <taxon>Pseudomonadota</taxon>
        <taxon>Gammaproteobacteria</taxon>
        <taxon>Pseudomonadales</taxon>
        <taxon>Pseudomonadaceae</taxon>
        <taxon>Pseudomonas</taxon>
    </lineage>
</organism>
<sequence length="75" mass="7903">MKKGTPMASPFLCLEYRPCGSGLARECGVSANMSLSDPPHSRASPLPQWFFGVPTGAQASPATAPPAWHCSTARE</sequence>
<proteinExistence type="predicted"/>
<gene>
    <name evidence="1" type="ORF">EVS84_07850</name>
</gene>
<comment type="caution">
    <text evidence="1">The sequence shown here is derived from an EMBL/GenBank/DDBJ whole genome shotgun (WGS) entry which is preliminary data.</text>
</comment>
<reference evidence="1 2" key="1">
    <citation type="submission" date="2019-02" db="EMBL/GenBank/DDBJ databases">
        <title>Genome of Pseudomonas korensis isolated from heavy metal contaminated environment.</title>
        <authorList>
            <person name="Ayangbenro A.S."/>
            <person name="Babalola O."/>
        </authorList>
    </citation>
    <scope>NUCLEOTIDE SEQUENCE [LARGE SCALE GENOMIC DNA]</scope>
    <source>
        <strain evidence="1 2">AB36</strain>
    </source>
</reference>
<name>A0A4Q4L8D2_9PSED</name>
<evidence type="ECO:0000313" key="1">
    <source>
        <dbReference type="EMBL" id="RYM43802.1"/>
    </source>
</evidence>
<protein>
    <submittedName>
        <fullName evidence="1">Uncharacterized protein</fullName>
    </submittedName>
</protein>
<dbReference type="EMBL" id="SEUB01000002">
    <property type="protein sequence ID" value="RYM43802.1"/>
    <property type="molecule type" value="Genomic_DNA"/>
</dbReference>